<feature type="binding site" evidence="3">
    <location>
        <begin position="352"/>
        <end position="359"/>
    </location>
    <ligand>
        <name>ATP</name>
        <dbReference type="ChEBI" id="CHEBI:30616"/>
    </ligand>
</feature>
<keyword evidence="2 3" id="KW-0067">ATP-binding</keyword>
<dbReference type="PROSITE" id="PS50901">
    <property type="entry name" value="FTSK"/>
    <property type="match status" value="1"/>
</dbReference>
<dbReference type="InterPro" id="IPR002543">
    <property type="entry name" value="FtsK_dom"/>
</dbReference>
<reference evidence="8" key="1">
    <citation type="submission" date="2019-09" db="EMBL/GenBank/DDBJ databases">
        <title>Whole genome sequencing of Microbacterium maritypicum.</title>
        <authorList>
            <person name="Lenchi N."/>
        </authorList>
    </citation>
    <scope>NUCLEOTIDE SEQUENCE [LARGE SCALE GENOMIC DNA]</scope>
    <source>
        <strain evidence="8">G1</strain>
    </source>
</reference>
<dbReference type="SUPFAM" id="SSF52540">
    <property type="entry name" value="P-loop containing nucleoside triphosphate hydrolases"/>
    <property type="match status" value="2"/>
</dbReference>
<keyword evidence="8" id="KW-1185">Reference proteome</keyword>
<evidence type="ECO:0000256" key="1">
    <source>
        <dbReference type="ARBA" id="ARBA00022741"/>
    </source>
</evidence>
<comment type="caution">
    <text evidence="7">The sequence shown here is derived from an EMBL/GenBank/DDBJ whole genome shotgun (WGS) entry which is preliminary data.</text>
</comment>
<accession>A0ABQ6V5D3</accession>
<protein>
    <submittedName>
        <fullName evidence="7">Cell division protein FtsK</fullName>
    </submittedName>
</protein>
<dbReference type="RefSeq" id="WP_151459347.1">
    <property type="nucleotide sequence ID" value="NZ_CBDRDJ010000001.1"/>
</dbReference>
<feature type="transmembrane region" description="Helical" evidence="5">
    <location>
        <begin position="20"/>
        <end position="36"/>
    </location>
</feature>
<evidence type="ECO:0000313" key="7">
    <source>
        <dbReference type="EMBL" id="KAB1864374.1"/>
    </source>
</evidence>
<feature type="region of interest" description="Disordered" evidence="4">
    <location>
        <begin position="903"/>
        <end position="922"/>
    </location>
</feature>
<organism evidence="7 8">
    <name type="scientific">Microbacterium algeriense</name>
    <dbReference type="NCBI Taxonomy" id="2615184"/>
    <lineage>
        <taxon>Bacteria</taxon>
        <taxon>Bacillati</taxon>
        <taxon>Actinomycetota</taxon>
        <taxon>Actinomycetes</taxon>
        <taxon>Micrococcales</taxon>
        <taxon>Microbacteriaceae</taxon>
        <taxon>Microbacterium</taxon>
    </lineage>
</organism>
<dbReference type="PANTHER" id="PTHR22683">
    <property type="entry name" value="SPORULATION PROTEIN RELATED"/>
    <property type="match status" value="1"/>
</dbReference>
<dbReference type="PANTHER" id="PTHR22683:SF1">
    <property type="entry name" value="TYPE VII SECRETION SYSTEM PROTEIN ESSC"/>
    <property type="match status" value="1"/>
</dbReference>
<sequence>MDSLPLALPTTPAPSRRAPLPFLAAVVPVAGGVVLWLVTGSLYALCFAALGPLMIGASAVDAARHRRRDRREGEARAERDWAAVEAELVRRHQEERDALWLHAPDVAGCLAQPPLRGTRPPDADTSIVVGAGSVSSAVRCSGADDERGRSFRMRAGVLERAPIVVPLGGGISVRGARPLVEAVARALAVQLCLRFGPAQLTIVGERLEEYGLAGLPHAARVPGSGLSVAIGAVDEARSAADAAILMLPPGADVPEGTTTVIDVAEPTLSSVRTPHAVIDVAVECLSREQAVVVAGELAGRRDDAERLPEAVALDQLEQPDDAEGLAAVIGRDARGPVVVDIVGDGPHALVTGTTGTGKSELLVTWVAAMAAKHGPERVVFVLADFKGGTAFEPLRELRQVAAVITDLDDEGARRGVSSLAAELRRRERLLAAAGVRDVRDAAIPRLVVVVDEFAALLAENPDLGAVFTDIAARGRALGMHVILGTQRAAGIVRDALAANCPLRISLRVGDAADSRLMIGTDAAASLPGGTASRGVALMRRPTDTEPVPVRIALTGAADVSRVAGRWAAAPRPLSPWLPALPTRVGLAELTARSGGVDEIVLGLADEPDRQEQPLELLRSGEERGLVVVGGAGSGKTTVLRAIADQRPDALWLPDDAEVVWDLVIAWASGEESPPPVVLADDVDALVASLPPDYGQQLAQGWEQVLRTSPGSLFVLTAGRSAGQLGRALDLVPKRAVLRMPNRIEHLAAGGEASAFLRRRTPGRATIGEREVQLVWSEHDVPRAHRSVAESTWTPRAASTALVSPGAPAAAERLQRAHPHGEVLLVGAEPSAKDRPRIFVADAETWQRNWSTWQRIRAEGEVLVRAEHPVDLRQLVGVRTLPPFARLHEGRAWSVRGSRPPERVVLPELSPRTQGRSRRRRDG</sequence>
<evidence type="ECO:0000256" key="2">
    <source>
        <dbReference type="ARBA" id="ARBA00022840"/>
    </source>
</evidence>
<dbReference type="GO" id="GO:0051301">
    <property type="term" value="P:cell division"/>
    <property type="evidence" value="ECO:0007669"/>
    <property type="project" value="UniProtKB-KW"/>
</dbReference>
<dbReference type="Pfam" id="PF01580">
    <property type="entry name" value="FtsK_SpoIIIE"/>
    <property type="match status" value="1"/>
</dbReference>
<proteinExistence type="predicted"/>
<name>A0ABQ6V5D3_9MICO</name>
<dbReference type="Proteomes" id="UP000478836">
    <property type="component" value="Unassembled WGS sequence"/>
</dbReference>
<keyword evidence="1 3" id="KW-0547">Nucleotide-binding</keyword>
<dbReference type="SMART" id="SM00382">
    <property type="entry name" value="AAA"/>
    <property type="match status" value="2"/>
</dbReference>
<dbReference type="CDD" id="cd01127">
    <property type="entry name" value="TrwB_TraG_TraD_VirD4"/>
    <property type="match status" value="1"/>
</dbReference>
<dbReference type="GeneID" id="77476719"/>
<evidence type="ECO:0000256" key="3">
    <source>
        <dbReference type="PROSITE-ProRule" id="PRU00289"/>
    </source>
</evidence>
<keyword evidence="7" id="KW-0132">Cell division</keyword>
<evidence type="ECO:0000259" key="6">
    <source>
        <dbReference type="PROSITE" id="PS50901"/>
    </source>
</evidence>
<evidence type="ECO:0000313" key="8">
    <source>
        <dbReference type="Proteomes" id="UP000478836"/>
    </source>
</evidence>
<feature type="transmembrane region" description="Helical" evidence="5">
    <location>
        <begin position="42"/>
        <end position="63"/>
    </location>
</feature>
<evidence type="ECO:0000256" key="5">
    <source>
        <dbReference type="SAM" id="Phobius"/>
    </source>
</evidence>
<dbReference type="EMBL" id="WAAO01000002">
    <property type="protein sequence ID" value="KAB1864374.1"/>
    <property type="molecule type" value="Genomic_DNA"/>
</dbReference>
<dbReference type="InterPro" id="IPR027417">
    <property type="entry name" value="P-loop_NTPase"/>
</dbReference>
<gene>
    <name evidence="7" type="ORF">F6A08_09670</name>
</gene>
<dbReference type="InterPro" id="IPR050206">
    <property type="entry name" value="FtsK/SpoIIIE/SftA"/>
</dbReference>
<evidence type="ECO:0000256" key="4">
    <source>
        <dbReference type="SAM" id="MobiDB-lite"/>
    </source>
</evidence>
<keyword evidence="5" id="KW-0472">Membrane</keyword>
<keyword evidence="5" id="KW-0812">Transmembrane</keyword>
<dbReference type="InterPro" id="IPR003593">
    <property type="entry name" value="AAA+_ATPase"/>
</dbReference>
<keyword evidence="5" id="KW-1133">Transmembrane helix</keyword>
<dbReference type="Gene3D" id="3.40.50.300">
    <property type="entry name" value="P-loop containing nucleotide triphosphate hydrolases"/>
    <property type="match status" value="2"/>
</dbReference>
<keyword evidence="7" id="KW-0131">Cell cycle</keyword>
<feature type="domain" description="FtsK" evidence="6">
    <location>
        <begin position="334"/>
        <end position="515"/>
    </location>
</feature>